<feature type="region of interest" description="Disordered" evidence="1">
    <location>
        <begin position="1"/>
        <end position="22"/>
    </location>
</feature>
<reference evidence="2" key="2">
    <citation type="submission" date="2006-01" db="EMBL/GenBank/DDBJ databases">
        <authorList>
            <person name="Genoscope"/>
        </authorList>
    </citation>
    <scope>NUCLEOTIDE SEQUENCE</scope>
</reference>
<accession>Q1Q0S0</accession>
<evidence type="ECO:0000313" key="2">
    <source>
        <dbReference type="EMBL" id="CAJ73588.1"/>
    </source>
</evidence>
<sequence>MSIKQVSAYAPAPPPAGEHSLNRSILPYHGSWVDLFRSELYMTDRETAFPCGRDVRF</sequence>
<name>Q1Q0S0_KUEST</name>
<dbReference type="EMBL" id="CT573071">
    <property type="protein sequence ID" value="CAJ73588.1"/>
    <property type="molecule type" value="Genomic_DNA"/>
</dbReference>
<dbReference type="AlphaFoldDB" id="Q1Q0S0"/>
<organism evidence="2">
    <name type="scientific">Kuenenia stuttgartiensis</name>
    <dbReference type="NCBI Taxonomy" id="174633"/>
    <lineage>
        <taxon>Bacteria</taxon>
        <taxon>Pseudomonadati</taxon>
        <taxon>Planctomycetota</taxon>
        <taxon>Candidatus Brocadiia</taxon>
        <taxon>Candidatus Brocadiales</taxon>
        <taxon>Candidatus Brocadiaceae</taxon>
        <taxon>Candidatus Kuenenia</taxon>
    </lineage>
</organism>
<proteinExistence type="predicted"/>
<protein>
    <submittedName>
        <fullName evidence="2">Uncharacterized protein</fullName>
    </submittedName>
</protein>
<evidence type="ECO:0000256" key="1">
    <source>
        <dbReference type="SAM" id="MobiDB-lite"/>
    </source>
</evidence>
<reference evidence="2" key="1">
    <citation type="journal article" date="2006" name="Nature">
        <title>Deciphering the evolution and metabolism of an anammox bacterium from a community genome.</title>
        <authorList>
            <person name="Strous M."/>
            <person name="Pelletier E."/>
            <person name="Mangenot S."/>
            <person name="Rattei T."/>
            <person name="Lehner A."/>
            <person name="Taylor M.W."/>
            <person name="Horn M."/>
            <person name="Daims H."/>
            <person name="Bartol-Mavel D."/>
            <person name="Wincker P."/>
            <person name="Barbe V."/>
            <person name="Fonknechten N."/>
            <person name="Vallenet D."/>
            <person name="Segurens B."/>
            <person name="Schenowitz-Truong C."/>
            <person name="Medigue C."/>
            <person name="Collingro A."/>
            <person name="Snel B."/>
            <person name="Dutilh B.E."/>
            <person name="OpDenCamp H.J.M."/>
            <person name="vanDerDrift C."/>
            <person name="Cirpus I."/>
            <person name="vanDePas-Schoonen K.T."/>
            <person name="Harhangi H.R."/>
            <person name="vanNiftrik L."/>
            <person name="Schmid M."/>
            <person name="Keltjens J."/>
            <person name="vanDeVossenberg J."/>
            <person name="Kartal B."/>
            <person name="Meier H."/>
            <person name="Frishman D."/>
            <person name="Huynen M.A."/>
            <person name="Mewes H."/>
            <person name="Weissenbach J."/>
            <person name="Jetten M.S.M."/>
            <person name="Wagner M."/>
            <person name="LePaslier D."/>
        </authorList>
    </citation>
    <scope>NUCLEOTIDE SEQUENCE</scope>
</reference>
<gene>
    <name evidence="2" type="ORF">kuste2836</name>
</gene>